<reference evidence="2" key="1">
    <citation type="journal article" date="2021" name="Proc. Natl. Acad. Sci. U.S.A.">
        <title>A Catalog of Tens of Thousands of Viruses from Human Metagenomes Reveals Hidden Associations with Chronic Diseases.</title>
        <authorList>
            <person name="Tisza M.J."/>
            <person name="Buck C.B."/>
        </authorList>
    </citation>
    <scope>NUCLEOTIDE SEQUENCE</scope>
    <source>
        <strain evidence="2">CtXmm2</strain>
    </source>
</reference>
<evidence type="ECO:0000256" key="1">
    <source>
        <dbReference type="SAM" id="MobiDB-lite"/>
    </source>
</evidence>
<evidence type="ECO:0008006" key="3">
    <source>
        <dbReference type="Google" id="ProtNLM"/>
    </source>
</evidence>
<accession>A0A8S5QID0</accession>
<sequence length="171" mass="20440">MEGRSHRTKKEMRQRKQAEQSLLTGEEIREKTEVKQNKIAHKEFLRIKKLLKNIEKNDDLYGVVINRYCLLYAECFEFEKKREKMFEQLCDLQEKEDELIEHEEMTQKEFYGIENSMQKNLIALDRQVQSKRKMLLEIEKENIMTIASALRSVPKKTEKKKNPLMEALNGS</sequence>
<proteinExistence type="predicted"/>
<feature type="compositionally biased region" description="Basic residues" evidence="1">
    <location>
        <begin position="1"/>
        <end position="15"/>
    </location>
</feature>
<evidence type="ECO:0000313" key="2">
    <source>
        <dbReference type="EMBL" id="DAE18746.1"/>
    </source>
</evidence>
<feature type="region of interest" description="Disordered" evidence="1">
    <location>
        <begin position="1"/>
        <end position="26"/>
    </location>
</feature>
<name>A0A8S5QID0_9CAUD</name>
<protein>
    <recommendedName>
        <fullName evidence="3">Terminase small subunit</fullName>
    </recommendedName>
</protein>
<dbReference type="EMBL" id="BK015661">
    <property type="protein sequence ID" value="DAE18746.1"/>
    <property type="molecule type" value="Genomic_DNA"/>
</dbReference>
<organism evidence="2">
    <name type="scientific">Siphoviridae sp. ctXmm2</name>
    <dbReference type="NCBI Taxonomy" id="2825546"/>
    <lineage>
        <taxon>Viruses</taxon>
        <taxon>Duplodnaviria</taxon>
        <taxon>Heunggongvirae</taxon>
        <taxon>Uroviricota</taxon>
        <taxon>Caudoviricetes</taxon>
    </lineage>
</organism>